<dbReference type="Gene3D" id="3.40.50.720">
    <property type="entry name" value="NAD(P)-binding Rossmann-like Domain"/>
    <property type="match status" value="1"/>
</dbReference>
<reference evidence="2 3" key="1">
    <citation type="submission" date="2018-12" db="EMBL/GenBank/DDBJ databases">
        <authorList>
            <consortium name="Pathogen Informatics"/>
        </authorList>
    </citation>
    <scope>NUCLEOTIDE SEQUENCE [LARGE SCALE GENOMIC DNA]</scope>
    <source>
        <strain evidence="2 3">NCTC13193</strain>
    </source>
</reference>
<dbReference type="CDD" id="cd05233">
    <property type="entry name" value="SDR_c"/>
    <property type="match status" value="1"/>
</dbReference>
<protein>
    <submittedName>
        <fullName evidence="2">3-oxoacyl-[acyl-carrier-protein] reductase FabG</fullName>
        <ecNumber evidence="2">1.1.1.100</ecNumber>
    </submittedName>
</protein>
<dbReference type="PRINTS" id="PR00080">
    <property type="entry name" value="SDRFAMILY"/>
</dbReference>
<evidence type="ECO:0000313" key="3">
    <source>
        <dbReference type="Proteomes" id="UP000270487"/>
    </source>
</evidence>
<evidence type="ECO:0000256" key="1">
    <source>
        <dbReference type="RuleBase" id="RU000363"/>
    </source>
</evidence>
<dbReference type="SUPFAM" id="SSF51735">
    <property type="entry name" value="NAD(P)-binding Rossmann-fold domains"/>
    <property type="match status" value="1"/>
</dbReference>
<dbReference type="PANTHER" id="PTHR43975:SF2">
    <property type="entry name" value="EG:BACR7A4.14 PROTEIN-RELATED"/>
    <property type="match status" value="1"/>
</dbReference>
<dbReference type="EMBL" id="LR134492">
    <property type="protein sequence ID" value="VEI72702.1"/>
    <property type="molecule type" value="Genomic_DNA"/>
</dbReference>
<dbReference type="InterPro" id="IPR036291">
    <property type="entry name" value="NAD(P)-bd_dom_sf"/>
</dbReference>
<sequence>MERARNGETWEYFFIQQHSTETAMLKNKNAVITGGSDGIGLGIARAFAANGANVCLIGRTQKKLAEAQASLAHYGVAVTTIAHDLGVPSSMQSLVRHITERLGTVDILVNNAGIGKFVAFEATDETLLDRHIDLNIKTPYLLTQALLPFIAAQKGNVLNISSYFAQRMLPGRTTTAYSLTKGRLIP</sequence>
<evidence type="ECO:0000313" key="2">
    <source>
        <dbReference type="EMBL" id="VEI72702.1"/>
    </source>
</evidence>
<organism evidence="2 3">
    <name type="scientific">Serratia fonticola</name>
    <dbReference type="NCBI Taxonomy" id="47917"/>
    <lineage>
        <taxon>Bacteria</taxon>
        <taxon>Pseudomonadati</taxon>
        <taxon>Pseudomonadota</taxon>
        <taxon>Gammaproteobacteria</taxon>
        <taxon>Enterobacterales</taxon>
        <taxon>Yersiniaceae</taxon>
        <taxon>Serratia</taxon>
    </lineage>
</organism>
<dbReference type="InterPro" id="IPR002347">
    <property type="entry name" value="SDR_fam"/>
</dbReference>
<accession>A0A3S4XGA5</accession>
<dbReference type="PRINTS" id="PR00081">
    <property type="entry name" value="GDHRDH"/>
</dbReference>
<keyword evidence="2" id="KW-0560">Oxidoreductase</keyword>
<comment type="similarity">
    <text evidence="1">Belongs to the short-chain dehydrogenases/reductases (SDR) family.</text>
</comment>
<name>A0A3S4XGA5_SERFO</name>
<dbReference type="AlphaFoldDB" id="A0A3S4XGA5"/>
<dbReference type="GO" id="GO:0004316">
    <property type="term" value="F:3-oxoacyl-[acyl-carrier-protein] reductase (NADPH) activity"/>
    <property type="evidence" value="ECO:0007669"/>
    <property type="project" value="UniProtKB-EC"/>
</dbReference>
<dbReference type="Pfam" id="PF00106">
    <property type="entry name" value="adh_short"/>
    <property type="match status" value="1"/>
</dbReference>
<gene>
    <name evidence="2" type="primary">fabG_10</name>
    <name evidence="2" type="ORF">NCTC13193_03778</name>
</gene>
<proteinExistence type="inferred from homology"/>
<dbReference type="Proteomes" id="UP000270487">
    <property type="component" value="Chromosome"/>
</dbReference>
<dbReference type="PANTHER" id="PTHR43975">
    <property type="entry name" value="ZGC:101858"/>
    <property type="match status" value="1"/>
</dbReference>
<dbReference type="EC" id="1.1.1.100" evidence="2"/>